<evidence type="ECO:0000256" key="5">
    <source>
        <dbReference type="ARBA" id="ARBA00022824"/>
    </source>
</evidence>
<comment type="subcellular location">
    <subcellularLocation>
        <location evidence="1">Endoplasmic reticulum membrane</location>
        <topology evidence="1">Single-pass type IV membrane protein</topology>
    </subcellularLocation>
</comment>
<proteinExistence type="inferred from homology"/>
<evidence type="ECO:0000256" key="8">
    <source>
        <dbReference type="ARBA" id="ARBA00022989"/>
    </source>
</evidence>
<evidence type="ECO:0000256" key="6">
    <source>
        <dbReference type="ARBA" id="ARBA00022892"/>
    </source>
</evidence>
<sequence>MGKSAMPQDPQVINLNKVLASQERVLLSESLDSSNFKSRYERARIRANFDYARSLLLTVSSTKKLPKDDIQRKRDLVKRLQARLNELDHLYAQEDEEECESCDEEEHEPTKAGIIQEPEGMRQRGQGGSSAIQPTATTTSSNRYSQAFPRSKSSATRENEESDWALKSRESKISSHDRERAELQTSLLNLAVQLKQSARGFGASIEQEKGTLNAAILGLDKSVGGMEGAGGKMDSLRRETEGVGWWRRMRLYVEVGGLWLLAVLLVFVFPKLRF</sequence>
<accession>A0A0D2ARE9</accession>
<evidence type="ECO:0000256" key="1">
    <source>
        <dbReference type="ARBA" id="ARBA00004163"/>
    </source>
</evidence>
<keyword evidence="7" id="KW-0653">Protein transport</keyword>
<dbReference type="InParanoid" id="A0A0D2ARE9"/>
<feature type="compositionally biased region" description="Acidic residues" evidence="10">
    <location>
        <begin position="95"/>
        <end position="107"/>
    </location>
</feature>
<dbReference type="Proteomes" id="UP000053259">
    <property type="component" value="Unassembled WGS sequence"/>
</dbReference>
<feature type="compositionally biased region" description="Basic and acidic residues" evidence="10">
    <location>
        <begin position="155"/>
        <end position="178"/>
    </location>
</feature>
<dbReference type="PANTHER" id="PTHR13050:SF7">
    <property type="entry name" value="VESICLE TRANSPORT PROTEIN USE1"/>
    <property type="match status" value="1"/>
</dbReference>
<evidence type="ECO:0000256" key="9">
    <source>
        <dbReference type="ARBA" id="ARBA00023136"/>
    </source>
</evidence>
<organism evidence="12 13">
    <name type="scientific">Verruconis gallopava</name>
    <dbReference type="NCBI Taxonomy" id="253628"/>
    <lineage>
        <taxon>Eukaryota</taxon>
        <taxon>Fungi</taxon>
        <taxon>Dikarya</taxon>
        <taxon>Ascomycota</taxon>
        <taxon>Pezizomycotina</taxon>
        <taxon>Dothideomycetes</taxon>
        <taxon>Pleosporomycetidae</taxon>
        <taxon>Venturiales</taxon>
        <taxon>Sympoventuriaceae</taxon>
        <taxon>Verruconis</taxon>
    </lineage>
</organism>
<feature type="transmembrane region" description="Helical" evidence="11">
    <location>
        <begin position="251"/>
        <end position="269"/>
    </location>
</feature>
<keyword evidence="4 11" id="KW-0812">Transmembrane</keyword>
<evidence type="ECO:0008006" key="14">
    <source>
        <dbReference type="Google" id="ProtNLM"/>
    </source>
</evidence>
<feature type="region of interest" description="Disordered" evidence="10">
    <location>
        <begin position="95"/>
        <end position="178"/>
    </location>
</feature>
<dbReference type="EMBL" id="KN847553">
    <property type="protein sequence ID" value="KIW01774.1"/>
    <property type="molecule type" value="Genomic_DNA"/>
</dbReference>
<dbReference type="HOGENOM" id="CLU_027976_0_0_1"/>
<evidence type="ECO:0000256" key="3">
    <source>
        <dbReference type="ARBA" id="ARBA00022448"/>
    </source>
</evidence>
<dbReference type="OrthoDB" id="3231855at2759"/>
<name>A0A0D2ARE9_9PEZI</name>
<evidence type="ECO:0000313" key="12">
    <source>
        <dbReference type="EMBL" id="KIW01774.1"/>
    </source>
</evidence>
<gene>
    <name evidence="12" type="ORF">PV09_06946</name>
</gene>
<dbReference type="GO" id="GO:0005789">
    <property type="term" value="C:endoplasmic reticulum membrane"/>
    <property type="evidence" value="ECO:0007669"/>
    <property type="project" value="UniProtKB-SubCell"/>
</dbReference>
<reference evidence="12 13" key="1">
    <citation type="submission" date="2015-01" db="EMBL/GenBank/DDBJ databases">
        <title>The Genome Sequence of Ochroconis gallopava CBS43764.</title>
        <authorList>
            <consortium name="The Broad Institute Genomics Platform"/>
            <person name="Cuomo C."/>
            <person name="de Hoog S."/>
            <person name="Gorbushina A."/>
            <person name="Stielow B."/>
            <person name="Teixiera M."/>
            <person name="Abouelleil A."/>
            <person name="Chapman S.B."/>
            <person name="Priest M."/>
            <person name="Young S.K."/>
            <person name="Wortman J."/>
            <person name="Nusbaum C."/>
            <person name="Birren B."/>
        </authorList>
    </citation>
    <scope>NUCLEOTIDE SEQUENCE [LARGE SCALE GENOMIC DNA]</scope>
    <source>
        <strain evidence="12 13">CBS 43764</strain>
    </source>
</reference>
<dbReference type="GO" id="GO:0015031">
    <property type="term" value="P:protein transport"/>
    <property type="evidence" value="ECO:0007669"/>
    <property type="project" value="UniProtKB-KW"/>
</dbReference>
<dbReference type="AlphaFoldDB" id="A0A0D2ARE9"/>
<dbReference type="GO" id="GO:0006890">
    <property type="term" value="P:retrograde vesicle-mediated transport, Golgi to endoplasmic reticulum"/>
    <property type="evidence" value="ECO:0007669"/>
    <property type="project" value="TreeGrafter"/>
</dbReference>
<protein>
    <recommendedName>
        <fullName evidence="14">t-SNARE coiled-coil homology domain-containing protein</fullName>
    </recommendedName>
</protein>
<keyword evidence="5" id="KW-0256">Endoplasmic reticulum</keyword>
<dbReference type="STRING" id="253628.A0A0D2ARE9"/>
<dbReference type="GO" id="GO:0005484">
    <property type="term" value="F:SNAP receptor activity"/>
    <property type="evidence" value="ECO:0007669"/>
    <property type="project" value="TreeGrafter"/>
</dbReference>
<evidence type="ECO:0000256" key="11">
    <source>
        <dbReference type="SAM" id="Phobius"/>
    </source>
</evidence>
<dbReference type="GO" id="GO:0031201">
    <property type="term" value="C:SNARE complex"/>
    <property type="evidence" value="ECO:0007669"/>
    <property type="project" value="TreeGrafter"/>
</dbReference>
<dbReference type="InterPro" id="IPR019150">
    <property type="entry name" value="Vesicle_transport_protein_Use1"/>
</dbReference>
<dbReference type="PANTHER" id="PTHR13050">
    <property type="entry name" value="USE1-LIKE PROTEIN"/>
    <property type="match status" value="1"/>
</dbReference>
<feature type="compositionally biased region" description="Polar residues" evidence="10">
    <location>
        <begin position="129"/>
        <end position="145"/>
    </location>
</feature>
<comment type="similarity">
    <text evidence="2">Belongs to the USE1 family.</text>
</comment>
<keyword evidence="6" id="KW-0931">ER-Golgi transport</keyword>
<keyword evidence="3" id="KW-0813">Transport</keyword>
<evidence type="ECO:0000256" key="10">
    <source>
        <dbReference type="SAM" id="MobiDB-lite"/>
    </source>
</evidence>
<keyword evidence="9 11" id="KW-0472">Membrane</keyword>
<dbReference type="GeneID" id="27314919"/>
<keyword evidence="8 11" id="KW-1133">Transmembrane helix</keyword>
<evidence type="ECO:0000256" key="7">
    <source>
        <dbReference type="ARBA" id="ARBA00022927"/>
    </source>
</evidence>
<evidence type="ECO:0000313" key="13">
    <source>
        <dbReference type="Proteomes" id="UP000053259"/>
    </source>
</evidence>
<evidence type="ECO:0000256" key="4">
    <source>
        <dbReference type="ARBA" id="ARBA00022692"/>
    </source>
</evidence>
<dbReference type="VEuPathDB" id="FungiDB:PV09_06946"/>
<dbReference type="RefSeq" id="XP_016211643.1">
    <property type="nucleotide sequence ID" value="XM_016360657.1"/>
</dbReference>
<keyword evidence="13" id="KW-1185">Reference proteome</keyword>
<evidence type="ECO:0000256" key="2">
    <source>
        <dbReference type="ARBA" id="ARBA00007891"/>
    </source>
</evidence>